<gene>
    <name evidence="1" type="ORF">METZ01_LOCUS155941</name>
</gene>
<sequence length="136" mass="14669">MAVTTTILTENVTTTNATWDQGHPIVDPGELEDVLGWSLTPEGLCRAETCVPVPDRSSLDHPDGVDLSAVADALGRPVLVDADVHLVAIGTATAHRQQAMGDRRAPDAAVFDLQGDRRQLSEWSGTRRLLVVFSTW</sequence>
<dbReference type="AlphaFoldDB" id="A0A382AQ27"/>
<evidence type="ECO:0008006" key="2">
    <source>
        <dbReference type="Google" id="ProtNLM"/>
    </source>
</evidence>
<protein>
    <recommendedName>
        <fullName evidence="2">Alkyl hydroperoxide reductase subunit C/ Thiol specific antioxidant domain-containing protein</fullName>
    </recommendedName>
</protein>
<dbReference type="EMBL" id="UINC01026153">
    <property type="protein sequence ID" value="SVB03087.1"/>
    <property type="molecule type" value="Genomic_DNA"/>
</dbReference>
<organism evidence="1">
    <name type="scientific">marine metagenome</name>
    <dbReference type="NCBI Taxonomy" id="408172"/>
    <lineage>
        <taxon>unclassified sequences</taxon>
        <taxon>metagenomes</taxon>
        <taxon>ecological metagenomes</taxon>
    </lineage>
</organism>
<proteinExistence type="predicted"/>
<evidence type="ECO:0000313" key="1">
    <source>
        <dbReference type="EMBL" id="SVB03087.1"/>
    </source>
</evidence>
<reference evidence="1" key="1">
    <citation type="submission" date="2018-05" db="EMBL/GenBank/DDBJ databases">
        <authorList>
            <person name="Lanie J.A."/>
            <person name="Ng W.-L."/>
            <person name="Kazmierczak K.M."/>
            <person name="Andrzejewski T.M."/>
            <person name="Davidsen T.M."/>
            <person name="Wayne K.J."/>
            <person name="Tettelin H."/>
            <person name="Glass J.I."/>
            <person name="Rusch D."/>
            <person name="Podicherti R."/>
            <person name="Tsui H.-C.T."/>
            <person name="Winkler M.E."/>
        </authorList>
    </citation>
    <scope>NUCLEOTIDE SEQUENCE</scope>
</reference>
<name>A0A382AQ27_9ZZZZ</name>
<accession>A0A382AQ27</accession>